<protein>
    <submittedName>
        <fullName evidence="1">Uncharacterized protein</fullName>
    </submittedName>
</protein>
<evidence type="ECO:0000313" key="1">
    <source>
        <dbReference type="EMBL" id="LAB30112.1"/>
    </source>
</evidence>
<name>A0A2D4M9T2_9SAUR</name>
<dbReference type="AlphaFoldDB" id="A0A2D4M9T2"/>
<accession>A0A2D4M9T2</accession>
<reference evidence="1" key="2">
    <citation type="submission" date="2017-11" db="EMBL/GenBank/DDBJ databases">
        <title>Coralsnake Venomics: Analyses of Venom Gland Transcriptomes and Proteomes of Six Brazilian Taxa.</title>
        <authorList>
            <person name="Aird S.D."/>
            <person name="Jorge da Silva N."/>
            <person name="Qiu L."/>
            <person name="Villar-Briones A."/>
            <person name="Aparecida-Saddi V."/>
            <person name="Campos-Telles M.P."/>
            <person name="Grau M."/>
            <person name="Mikheyev A.S."/>
        </authorList>
    </citation>
    <scope>NUCLEOTIDE SEQUENCE</scope>
    <source>
        <tissue evidence="1">Venom_gland</tissue>
    </source>
</reference>
<sequence length="103" mass="11330">MAPNGEGFPPPTPSMSRYLRLYRIFLVQSRSKLGVSLCAGLDGMPISSSPAYDINATVECGSFQDSNIKAILLIHLRVPCMKQFVDHALKNSHLILEKAVLEN</sequence>
<dbReference type="EMBL" id="IACM01089567">
    <property type="protein sequence ID" value="LAB30112.1"/>
    <property type="molecule type" value="Transcribed_RNA"/>
</dbReference>
<reference evidence="1" key="1">
    <citation type="submission" date="2017-07" db="EMBL/GenBank/DDBJ databases">
        <authorList>
            <person name="Mikheyev A."/>
            <person name="Grau M."/>
        </authorList>
    </citation>
    <scope>NUCLEOTIDE SEQUENCE</scope>
    <source>
        <tissue evidence="1">Venom_gland</tissue>
    </source>
</reference>
<organism evidence="1">
    <name type="scientific">Micrurus spixii</name>
    <name type="common">Amazon coral snake</name>
    <dbReference type="NCBI Taxonomy" id="129469"/>
    <lineage>
        <taxon>Eukaryota</taxon>
        <taxon>Metazoa</taxon>
        <taxon>Chordata</taxon>
        <taxon>Craniata</taxon>
        <taxon>Vertebrata</taxon>
        <taxon>Euteleostomi</taxon>
        <taxon>Lepidosauria</taxon>
        <taxon>Squamata</taxon>
        <taxon>Bifurcata</taxon>
        <taxon>Unidentata</taxon>
        <taxon>Episquamata</taxon>
        <taxon>Toxicofera</taxon>
        <taxon>Serpentes</taxon>
        <taxon>Colubroidea</taxon>
        <taxon>Elapidae</taxon>
        <taxon>Elapinae</taxon>
        <taxon>Micrurus</taxon>
    </lineage>
</organism>
<proteinExistence type="predicted"/>